<dbReference type="EMBL" id="PDNZ01000005">
    <property type="protein sequence ID" value="PWW81870.1"/>
    <property type="molecule type" value="Genomic_DNA"/>
</dbReference>
<feature type="transmembrane region" description="Helical" evidence="1">
    <location>
        <begin position="20"/>
        <end position="41"/>
    </location>
</feature>
<protein>
    <submittedName>
        <fullName evidence="2">Uncharacterized protein</fullName>
    </submittedName>
</protein>
<keyword evidence="1" id="KW-0472">Membrane</keyword>
<reference evidence="3" key="1">
    <citation type="submission" date="2017-10" db="EMBL/GenBank/DDBJ databases">
        <authorList>
            <person name="Gaisin V.A."/>
            <person name="Rysina M.S."/>
            <person name="Grouzdev D.S."/>
        </authorList>
    </citation>
    <scope>NUCLEOTIDE SEQUENCE [LARGE SCALE GENOMIC DNA]</scope>
    <source>
        <strain evidence="3">V1</strain>
    </source>
</reference>
<accession>A0A317T6I1</accession>
<evidence type="ECO:0000313" key="3">
    <source>
        <dbReference type="Proteomes" id="UP000246278"/>
    </source>
</evidence>
<keyword evidence="1" id="KW-0812">Transmembrane</keyword>
<organism evidence="2 3">
    <name type="scientific">Prosthecochloris marina</name>
    <dbReference type="NCBI Taxonomy" id="2017681"/>
    <lineage>
        <taxon>Bacteria</taxon>
        <taxon>Pseudomonadati</taxon>
        <taxon>Chlorobiota</taxon>
        <taxon>Chlorobiia</taxon>
        <taxon>Chlorobiales</taxon>
        <taxon>Chlorobiaceae</taxon>
        <taxon>Prosthecochloris</taxon>
    </lineage>
</organism>
<evidence type="ECO:0000313" key="2">
    <source>
        <dbReference type="EMBL" id="PWW81870.1"/>
    </source>
</evidence>
<name>A0A317T6I1_9CHLB</name>
<gene>
    <name evidence="2" type="ORF">CR164_08615</name>
</gene>
<dbReference type="Proteomes" id="UP000246278">
    <property type="component" value="Unassembled WGS sequence"/>
</dbReference>
<dbReference type="AlphaFoldDB" id="A0A317T6I1"/>
<keyword evidence="1" id="KW-1133">Transmembrane helix</keyword>
<comment type="caution">
    <text evidence="2">The sequence shown here is derived from an EMBL/GenBank/DDBJ whole genome shotgun (WGS) entry which is preliminary data.</text>
</comment>
<evidence type="ECO:0000256" key="1">
    <source>
        <dbReference type="SAM" id="Phobius"/>
    </source>
</evidence>
<keyword evidence="3" id="KW-1185">Reference proteome</keyword>
<sequence>MNHMVRATLLICHVPKLYCRFQPVGVGMLVSRFAGIFRFVFRRCRDMMIENVFYPLLCFSERYEKGTKTGVDYGNDEVMYLCYN</sequence>
<proteinExistence type="predicted"/>